<gene>
    <name evidence="3" type="ORF">CCFV1_ORF086</name>
</gene>
<protein>
    <submittedName>
        <fullName evidence="3">Uncharacterized protein</fullName>
    </submittedName>
</protein>
<feature type="region of interest" description="Disordered" evidence="1">
    <location>
        <begin position="66"/>
        <end position="117"/>
    </location>
</feature>
<evidence type="ECO:0000313" key="3">
    <source>
        <dbReference type="EMBL" id="CAJ2002132.1"/>
    </source>
</evidence>
<dbReference type="EMBL" id="CAUOPR010000001">
    <property type="protein sequence ID" value="CAJ2002132.1"/>
    <property type="molecule type" value="Genomic_DNA"/>
</dbReference>
<name>A0ABC8QPT6_9VIRU</name>
<reference evidence="3 4" key="1">
    <citation type="submission" date="2024-01" db="EMBL/GenBank/DDBJ databases">
        <authorList>
            <person name="Guinet B."/>
        </authorList>
    </citation>
    <scope>NUCLEOTIDE SEQUENCE [LARGE SCALE GENOMIC DNA]</scope>
</reference>
<keyword evidence="4" id="KW-1185">Reference proteome</keyword>
<evidence type="ECO:0000313" key="4">
    <source>
        <dbReference type="Proteomes" id="UP001642380"/>
    </source>
</evidence>
<organism evidence="3 4">
    <name type="scientific">Cotesia congregata filamentous virus 1</name>
    <dbReference type="NCBI Taxonomy" id="3064291"/>
    <lineage>
        <taxon>Viruses</taxon>
        <taxon>Viruses incertae sedis</taxon>
        <taxon>Naldaviricetes</taxon>
        <taxon>Lefavirales</taxon>
        <taxon>Filamentoviridae</taxon>
        <taxon>Betafilamentovirus</taxon>
        <taxon>Betafilamentovirus cocongregatae</taxon>
    </lineage>
</organism>
<feature type="compositionally biased region" description="Pro residues" evidence="1">
    <location>
        <begin position="78"/>
        <end position="106"/>
    </location>
</feature>
<accession>A0ABC8QPT6</accession>
<feature type="transmembrane region" description="Helical" evidence="2">
    <location>
        <begin position="6"/>
        <end position="26"/>
    </location>
</feature>
<sequence>MELYTFIILAAVLFSIGILLNNLGYIKTKCEPIYGSGGEAAPPPVPGMGFQFSSYVPSALLPPTQPPLAVHVQEPQFTSPPPPAEEPQFTPPPAPEPSAPPVPEQPKIPMTQSVVPDSDGYAKYVDILAQRKIYEAVGLSAETSAFNM</sequence>
<evidence type="ECO:0000256" key="2">
    <source>
        <dbReference type="SAM" id="Phobius"/>
    </source>
</evidence>
<comment type="caution">
    <text evidence="3">The sequence shown here is derived from an EMBL/GenBank/DDBJ whole genome shotgun (WGS) entry which is preliminary data.</text>
</comment>
<dbReference type="Proteomes" id="UP001642380">
    <property type="component" value="Unassembled WGS sequence"/>
</dbReference>
<keyword evidence="2" id="KW-0812">Transmembrane</keyword>
<keyword evidence="2" id="KW-1133">Transmembrane helix</keyword>
<evidence type="ECO:0000256" key="1">
    <source>
        <dbReference type="SAM" id="MobiDB-lite"/>
    </source>
</evidence>
<keyword evidence="2" id="KW-0472">Membrane</keyword>
<proteinExistence type="predicted"/>